<reference evidence="1 2" key="2">
    <citation type="journal article" date="2017" name="Front. Plant Sci.">
        <title>Gene Classification and Mining of Molecular Markers Useful in Red Clover (Trifolium pratense) Breeding.</title>
        <authorList>
            <person name="Istvanek J."/>
            <person name="Dluhosova J."/>
            <person name="Dluhos P."/>
            <person name="Patkova L."/>
            <person name="Nedelnik J."/>
            <person name="Repkova J."/>
        </authorList>
    </citation>
    <scope>NUCLEOTIDE SEQUENCE [LARGE SCALE GENOMIC DNA]</scope>
    <source>
        <strain evidence="2">cv. Tatra</strain>
        <tissue evidence="1">Young leaves</tissue>
    </source>
</reference>
<evidence type="ECO:0000313" key="1">
    <source>
        <dbReference type="EMBL" id="PNX91406.1"/>
    </source>
</evidence>
<accession>A0A2K3MKV1</accession>
<name>A0A2K3MKV1_TRIPR</name>
<comment type="caution">
    <text evidence="1">The sequence shown here is derived from an EMBL/GenBank/DDBJ whole genome shotgun (WGS) entry which is preliminary data.</text>
</comment>
<proteinExistence type="predicted"/>
<sequence>MSKYKAIKYVPKCTDQKLTAKYALLNKIGVTNWVPTSHTFEHPDICTATDVSCAREIDLPLDFKPSEGDTGCRY</sequence>
<reference evidence="1 2" key="1">
    <citation type="journal article" date="2014" name="Am. J. Bot.">
        <title>Genome assembly and annotation for red clover (Trifolium pratense; Fabaceae).</title>
        <authorList>
            <person name="Istvanek J."/>
            <person name="Jaros M."/>
            <person name="Krenek A."/>
            <person name="Repkova J."/>
        </authorList>
    </citation>
    <scope>NUCLEOTIDE SEQUENCE [LARGE SCALE GENOMIC DNA]</scope>
    <source>
        <strain evidence="2">cv. Tatra</strain>
        <tissue evidence="1">Young leaves</tissue>
    </source>
</reference>
<gene>
    <name evidence="1" type="ORF">L195_g047537</name>
</gene>
<dbReference type="Proteomes" id="UP000236291">
    <property type="component" value="Unassembled WGS sequence"/>
</dbReference>
<evidence type="ECO:0000313" key="2">
    <source>
        <dbReference type="Proteomes" id="UP000236291"/>
    </source>
</evidence>
<organism evidence="1 2">
    <name type="scientific">Trifolium pratense</name>
    <name type="common">Red clover</name>
    <dbReference type="NCBI Taxonomy" id="57577"/>
    <lineage>
        <taxon>Eukaryota</taxon>
        <taxon>Viridiplantae</taxon>
        <taxon>Streptophyta</taxon>
        <taxon>Embryophyta</taxon>
        <taxon>Tracheophyta</taxon>
        <taxon>Spermatophyta</taxon>
        <taxon>Magnoliopsida</taxon>
        <taxon>eudicotyledons</taxon>
        <taxon>Gunneridae</taxon>
        <taxon>Pentapetalae</taxon>
        <taxon>rosids</taxon>
        <taxon>fabids</taxon>
        <taxon>Fabales</taxon>
        <taxon>Fabaceae</taxon>
        <taxon>Papilionoideae</taxon>
        <taxon>50 kb inversion clade</taxon>
        <taxon>NPAAA clade</taxon>
        <taxon>Hologalegina</taxon>
        <taxon>IRL clade</taxon>
        <taxon>Trifolieae</taxon>
        <taxon>Trifolium</taxon>
    </lineage>
</organism>
<dbReference type="AlphaFoldDB" id="A0A2K3MKV1"/>
<dbReference type="EMBL" id="ASHM01066150">
    <property type="protein sequence ID" value="PNX91406.1"/>
    <property type="molecule type" value="Genomic_DNA"/>
</dbReference>
<protein>
    <submittedName>
        <fullName evidence="1">Uncharacterized protein</fullName>
    </submittedName>
</protein>